<dbReference type="Proteomes" id="UP000077002">
    <property type="component" value="Unassembled WGS sequence"/>
</dbReference>
<proteinExistence type="predicted"/>
<evidence type="ECO:0000313" key="1">
    <source>
        <dbReference type="EMBL" id="OAG36224.1"/>
    </source>
</evidence>
<protein>
    <submittedName>
        <fullName evidence="1">Uncharacterized protein</fullName>
    </submittedName>
</protein>
<accession>A0A177EVZ6</accession>
<evidence type="ECO:0000313" key="2">
    <source>
        <dbReference type="Proteomes" id="UP000077002"/>
    </source>
</evidence>
<dbReference type="EMBL" id="LVKK01000097">
    <property type="protein sequence ID" value="OAG36224.1"/>
    <property type="molecule type" value="Genomic_DNA"/>
</dbReference>
<reference evidence="1 2" key="1">
    <citation type="submission" date="2016-03" db="EMBL/GenBank/DDBJ databases">
        <title>Draft genome sequence of the Fonsecaea monophora CBS 269.37.</title>
        <authorList>
            <person name="Bombassaro A."/>
            <person name="Vinicius W.A."/>
            <person name="De Hoog S."/>
            <person name="Sun J."/>
            <person name="Souza E.M."/>
            <person name="Raittz R.T."/>
            <person name="Costa F."/>
            <person name="Leao A.C."/>
            <person name="Tadra-Sfeir M.Z."/>
            <person name="Baura V."/>
            <person name="Balsanelli E."/>
            <person name="Pedrosa F.O."/>
            <person name="Moreno L.F."/>
            <person name="Steffens M.B."/>
            <person name="Xi L."/>
            <person name="Bocca A.L."/>
            <person name="Felipe M.S."/>
            <person name="Teixeira M."/>
            <person name="Telles Filho F.Q."/>
            <person name="Azevedo C.M."/>
            <person name="Gomes R."/>
            <person name="Vicente V.A."/>
        </authorList>
    </citation>
    <scope>NUCLEOTIDE SEQUENCE [LARGE SCALE GENOMIC DNA]</scope>
    <source>
        <strain evidence="1 2">CBS 269.37</strain>
    </source>
</reference>
<dbReference type="RefSeq" id="XP_022508176.1">
    <property type="nucleotide sequence ID" value="XM_022659549.1"/>
</dbReference>
<dbReference type="PANTHER" id="PTHR42085">
    <property type="entry name" value="F-BOX DOMAIN-CONTAINING PROTEIN"/>
    <property type="match status" value="1"/>
</dbReference>
<sequence length="297" mass="33823">MTTFLSLPVEVRENIYRFSLPRQQLKLQAFCDPDWSDAEKPAGIPALFFVNKTISAESAPIFYSRAVLNITPPSLSSFLANCLASTAPKINLALGLDLEFSSCPRRHLQRITESRIYGRQRQVLSAEAYEALLRWLVDNTAVQTVHLSWRLMTRLRGARVDLKAAFNLYTAATNLSLVRRVYVYSTHSRSSWESTRYLELKKALNGRDLPDVQVYVLEEGGQHDALLDPRWDVRKSDDAERRDMVHQISPWFDSLRSSIPPSRKGSIATNEPRLYQVFCIFRHLPNTPSGATDLLPV</sequence>
<keyword evidence="2" id="KW-1185">Reference proteome</keyword>
<dbReference type="GeneID" id="34604749"/>
<gene>
    <name evidence="1" type="ORF">AYO21_09618</name>
</gene>
<organism evidence="1 2">
    <name type="scientific">Fonsecaea monophora</name>
    <dbReference type="NCBI Taxonomy" id="254056"/>
    <lineage>
        <taxon>Eukaryota</taxon>
        <taxon>Fungi</taxon>
        <taxon>Dikarya</taxon>
        <taxon>Ascomycota</taxon>
        <taxon>Pezizomycotina</taxon>
        <taxon>Eurotiomycetes</taxon>
        <taxon>Chaetothyriomycetidae</taxon>
        <taxon>Chaetothyriales</taxon>
        <taxon>Herpotrichiellaceae</taxon>
        <taxon>Fonsecaea</taxon>
    </lineage>
</organism>
<name>A0A177EVZ6_9EURO</name>
<comment type="caution">
    <text evidence="1">The sequence shown here is derived from an EMBL/GenBank/DDBJ whole genome shotgun (WGS) entry which is preliminary data.</text>
</comment>
<dbReference type="AlphaFoldDB" id="A0A177EVZ6"/>
<dbReference type="PANTHER" id="PTHR42085:SF2">
    <property type="entry name" value="F-BOX DOMAIN-CONTAINING PROTEIN"/>
    <property type="match status" value="1"/>
</dbReference>
<dbReference type="InterPro" id="IPR038883">
    <property type="entry name" value="AN11006-like"/>
</dbReference>
<dbReference type="OrthoDB" id="62952at2759"/>